<organism evidence="1 2">
    <name type="scientific">Oryza meyeriana var. granulata</name>
    <dbReference type="NCBI Taxonomy" id="110450"/>
    <lineage>
        <taxon>Eukaryota</taxon>
        <taxon>Viridiplantae</taxon>
        <taxon>Streptophyta</taxon>
        <taxon>Embryophyta</taxon>
        <taxon>Tracheophyta</taxon>
        <taxon>Spermatophyta</taxon>
        <taxon>Magnoliopsida</taxon>
        <taxon>Liliopsida</taxon>
        <taxon>Poales</taxon>
        <taxon>Poaceae</taxon>
        <taxon>BOP clade</taxon>
        <taxon>Oryzoideae</taxon>
        <taxon>Oryzeae</taxon>
        <taxon>Oryzinae</taxon>
        <taxon>Oryza</taxon>
        <taxon>Oryza meyeriana</taxon>
    </lineage>
</organism>
<reference evidence="1 2" key="1">
    <citation type="submission" date="2019-11" db="EMBL/GenBank/DDBJ databases">
        <title>Whole genome sequence of Oryza granulata.</title>
        <authorList>
            <person name="Li W."/>
        </authorList>
    </citation>
    <scope>NUCLEOTIDE SEQUENCE [LARGE SCALE GENOMIC DNA]</scope>
    <source>
        <strain evidence="2">cv. Menghai</strain>
        <tissue evidence="1">Leaf</tissue>
    </source>
</reference>
<proteinExistence type="predicted"/>
<protein>
    <submittedName>
        <fullName evidence="1">Uncharacterized protein</fullName>
    </submittedName>
</protein>
<comment type="caution">
    <text evidence="1">The sequence shown here is derived from an EMBL/GenBank/DDBJ whole genome shotgun (WGS) entry which is preliminary data.</text>
</comment>
<dbReference type="AlphaFoldDB" id="A0A6G1C2N0"/>
<evidence type="ECO:0000313" key="1">
    <source>
        <dbReference type="EMBL" id="KAF0894217.1"/>
    </source>
</evidence>
<dbReference type="EMBL" id="SPHZ02000011">
    <property type="protein sequence ID" value="KAF0894217.1"/>
    <property type="molecule type" value="Genomic_DNA"/>
</dbReference>
<name>A0A6G1C2N0_9ORYZ</name>
<accession>A0A6G1C2N0</accession>
<gene>
    <name evidence="1" type="ORF">E2562_037277</name>
</gene>
<evidence type="ECO:0000313" key="2">
    <source>
        <dbReference type="Proteomes" id="UP000479710"/>
    </source>
</evidence>
<keyword evidence="2" id="KW-1185">Reference proteome</keyword>
<dbReference type="Proteomes" id="UP000479710">
    <property type="component" value="Unassembled WGS sequence"/>
</dbReference>
<sequence>MRKERKGNTRALWYGIDDQQGRFLDFFSGGLGNWGCVSTVVGGWVREGKAERMARFRALLRWVALTEKLKV</sequence>